<evidence type="ECO:0000259" key="1">
    <source>
        <dbReference type="PROSITE" id="PS51462"/>
    </source>
</evidence>
<sequence length="155" mass="17809">MTEFTSYCLGFAFDIPQPKPNMWPQRGRVALIRKIKPEWQAGHLNGIGGMIEDFDRDHGASCAGLEAMVREFREETGFSTQVEVWQSFHIMGNDSWQVECFKAFNIPLEQLKSTTDEKVVITYVDQLPGSVLFNLRWLIPLSLDPQPLPTMQVYR</sequence>
<reference evidence="2" key="1">
    <citation type="journal article" date="2015" name="Nature">
        <title>Complex archaea that bridge the gap between prokaryotes and eukaryotes.</title>
        <authorList>
            <person name="Spang A."/>
            <person name="Saw J.H."/>
            <person name="Jorgensen S.L."/>
            <person name="Zaremba-Niedzwiedzka K."/>
            <person name="Martijn J."/>
            <person name="Lind A.E."/>
            <person name="van Eijk R."/>
            <person name="Schleper C."/>
            <person name="Guy L."/>
            <person name="Ettema T.J."/>
        </authorList>
    </citation>
    <scope>NUCLEOTIDE SEQUENCE</scope>
</reference>
<dbReference type="CDD" id="cd02883">
    <property type="entry name" value="NUDIX_Hydrolase"/>
    <property type="match status" value="1"/>
</dbReference>
<accession>A0A0F9UMW6</accession>
<dbReference type="EMBL" id="LAZR01000125">
    <property type="protein sequence ID" value="KKN88827.1"/>
    <property type="molecule type" value="Genomic_DNA"/>
</dbReference>
<protein>
    <recommendedName>
        <fullName evidence="1">Nudix hydrolase domain-containing protein</fullName>
    </recommendedName>
</protein>
<dbReference type="AlphaFoldDB" id="A0A0F9UMW6"/>
<gene>
    <name evidence="2" type="ORF">LCGC14_0244340</name>
</gene>
<feature type="domain" description="Nudix hydrolase" evidence="1">
    <location>
        <begin position="6"/>
        <end position="155"/>
    </location>
</feature>
<evidence type="ECO:0000313" key="2">
    <source>
        <dbReference type="EMBL" id="KKN88827.1"/>
    </source>
</evidence>
<proteinExistence type="predicted"/>
<dbReference type="InterPro" id="IPR000086">
    <property type="entry name" value="NUDIX_hydrolase_dom"/>
</dbReference>
<comment type="caution">
    <text evidence="2">The sequence shown here is derived from an EMBL/GenBank/DDBJ whole genome shotgun (WGS) entry which is preliminary data.</text>
</comment>
<organism evidence="2">
    <name type="scientific">marine sediment metagenome</name>
    <dbReference type="NCBI Taxonomy" id="412755"/>
    <lineage>
        <taxon>unclassified sequences</taxon>
        <taxon>metagenomes</taxon>
        <taxon>ecological metagenomes</taxon>
    </lineage>
</organism>
<dbReference type="InterPro" id="IPR015797">
    <property type="entry name" value="NUDIX_hydrolase-like_dom_sf"/>
</dbReference>
<dbReference type="PROSITE" id="PS51462">
    <property type="entry name" value="NUDIX"/>
    <property type="match status" value="1"/>
</dbReference>
<dbReference type="SUPFAM" id="SSF55811">
    <property type="entry name" value="Nudix"/>
    <property type="match status" value="1"/>
</dbReference>
<name>A0A0F9UMW6_9ZZZZ</name>
<dbReference type="Gene3D" id="3.90.79.10">
    <property type="entry name" value="Nucleoside Triphosphate Pyrophosphohydrolase"/>
    <property type="match status" value="1"/>
</dbReference>